<keyword evidence="2" id="KW-0813">Transport</keyword>
<evidence type="ECO:0000256" key="6">
    <source>
        <dbReference type="ARBA" id="ARBA00023136"/>
    </source>
</evidence>
<evidence type="ECO:0000313" key="11">
    <source>
        <dbReference type="EMBL" id="SCG34789.1"/>
    </source>
</evidence>
<dbReference type="Proteomes" id="UP000198215">
    <property type="component" value="Chromosome I"/>
</dbReference>
<keyword evidence="6 8" id="KW-0472">Membrane</keyword>
<keyword evidence="5 8" id="KW-1133">Transmembrane helix</keyword>
<evidence type="ECO:0000256" key="8">
    <source>
        <dbReference type="SAM" id="Phobius"/>
    </source>
</evidence>
<feature type="transmembrane region" description="Helical" evidence="8">
    <location>
        <begin position="284"/>
        <end position="307"/>
    </location>
</feature>
<name>A0A1C5GLY3_9ACTN</name>
<keyword evidence="3" id="KW-1003">Cell membrane</keyword>
<dbReference type="PANTHER" id="PTHR43738">
    <property type="entry name" value="ABC TRANSPORTER, MEMBRANE PROTEIN"/>
    <property type="match status" value="1"/>
</dbReference>
<dbReference type="InterPro" id="IPR051125">
    <property type="entry name" value="ABC-4/HrtB_transporter"/>
</dbReference>
<dbReference type="GO" id="GO:0005886">
    <property type="term" value="C:plasma membrane"/>
    <property type="evidence" value="ECO:0007669"/>
    <property type="project" value="UniProtKB-SubCell"/>
</dbReference>
<feature type="domain" description="MacB-like periplasmic core" evidence="10">
    <location>
        <begin position="27"/>
        <end position="209"/>
    </location>
</feature>
<evidence type="ECO:0000259" key="9">
    <source>
        <dbReference type="Pfam" id="PF02687"/>
    </source>
</evidence>
<feature type="transmembrane region" description="Helical" evidence="8">
    <location>
        <begin position="238"/>
        <end position="257"/>
    </location>
</feature>
<feature type="transmembrane region" description="Helical" evidence="8">
    <location>
        <begin position="15"/>
        <end position="35"/>
    </location>
</feature>
<protein>
    <submittedName>
        <fullName evidence="11">Putative ABC transport system permease protein</fullName>
    </submittedName>
</protein>
<keyword evidence="12" id="KW-1185">Reference proteome</keyword>
<dbReference type="InterPro" id="IPR003838">
    <property type="entry name" value="ABC3_permease_C"/>
</dbReference>
<dbReference type="Pfam" id="PF12704">
    <property type="entry name" value="MacB_PCD"/>
    <property type="match status" value="1"/>
</dbReference>
<evidence type="ECO:0000259" key="10">
    <source>
        <dbReference type="Pfam" id="PF12704"/>
    </source>
</evidence>
<evidence type="ECO:0000256" key="2">
    <source>
        <dbReference type="ARBA" id="ARBA00022448"/>
    </source>
</evidence>
<evidence type="ECO:0000256" key="5">
    <source>
        <dbReference type="ARBA" id="ARBA00022989"/>
    </source>
</evidence>
<proteinExistence type="inferred from homology"/>
<accession>A0A1C5GLY3</accession>
<organism evidence="11 12">
    <name type="scientific">Micromonospora coxensis</name>
    <dbReference type="NCBI Taxonomy" id="356852"/>
    <lineage>
        <taxon>Bacteria</taxon>
        <taxon>Bacillati</taxon>
        <taxon>Actinomycetota</taxon>
        <taxon>Actinomycetes</taxon>
        <taxon>Micromonosporales</taxon>
        <taxon>Micromonosporaceae</taxon>
        <taxon>Micromonospora</taxon>
    </lineage>
</organism>
<evidence type="ECO:0000256" key="3">
    <source>
        <dbReference type="ARBA" id="ARBA00022475"/>
    </source>
</evidence>
<feature type="transmembrane region" description="Helical" evidence="8">
    <location>
        <begin position="319"/>
        <end position="338"/>
    </location>
</feature>
<dbReference type="EMBL" id="LT607753">
    <property type="protein sequence ID" value="SCG34789.1"/>
    <property type="molecule type" value="Genomic_DNA"/>
</dbReference>
<reference evidence="12" key="1">
    <citation type="submission" date="2016-06" db="EMBL/GenBank/DDBJ databases">
        <authorList>
            <person name="Varghese N."/>
            <person name="Submissions Spin"/>
        </authorList>
    </citation>
    <scope>NUCLEOTIDE SEQUENCE [LARGE SCALE GENOMIC DNA]</scope>
    <source>
        <strain evidence="12">DSM 45161</strain>
    </source>
</reference>
<comment type="subcellular location">
    <subcellularLocation>
        <location evidence="1">Cell membrane</location>
        <topology evidence="1">Multi-pass membrane protein</topology>
    </subcellularLocation>
</comment>
<gene>
    <name evidence="11" type="ORF">GA0070614_0100</name>
</gene>
<evidence type="ECO:0000313" key="12">
    <source>
        <dbReference type="Proteomes" id="UP000198215"/>
    </source>
</evidence>
<dbReference type="RefSeq" id="WP_088974125.1">
    <property type="nucleotide sequence ID" value="NZ_LT607753.1"/>
</dbReference>
<evidence type="ECO:0000256" key="7">
    <source>
        <dbReference type="ARBA" id="ARBA00038076"/>
    </source>
</evidence>
<dbReference type="PANTHER" id="PTHR43738:SF1">
    <property type="entry name" value="HEMIN TRANSPORT SYSTEM PERMEASE PROTEIN HRTB-RELATED"/>
    <property type="match status" value="1"/>
</dbReference>
<sequence length="354" mass="35447">MFVAWRDLRYAKGRFALMGVVVTLMTLLVVLLSGLTAGLGRESTSAVTGLPADHLVFAVPDGDLSFTGSRVTDAQWRRWRAEPGVTAADPLGVATLRAGAGDRTAPLAAFGVPPGSALAPGGLGDGRVVLSRGAADALAAGPGATVTLGAVRLTVAAVAGDASYSHTPVVWTSLADWRRTAPGVPDDAATVLALTTTGNVRLDAVDREVGTRTVTRAAALSAIGSYTSENGSLQLMRGLLLVISALVVGAFFTVWTIQRAGDVAVLKALGAGTGHLLRDALGQALALLLAGTVAGTAVAVAVGAAAADRVPFALTAGSVLLPAVVTVLLGAVGAALAVRRVTAVDPLTALGSAR</sequence>
<dbReference type="Pfam" id="PF02687">
    <property type="entry name" value="FtsX"/>
    <property type="match status" value="1"/>
</dbReference>
<evidence type="ECO:0000256" key="1">
    <source>
        <dbReference type="ARBA" id="ARBA00004651"/>
    </source>
</evidence>
<dbReference type="OrthoDB" id="5242186at2"/>
<evidence type="ECO:0000256" key="4">
    <source>
        <dbReference type="ARBA" id="ARBA00022692"/>
    </source>
</evidence>
<feature type="domain" description="ABC3 transporter permease C-terminal" evidence="9">
    <location>
        <begin position="239"/>
        <end position="344"/>
    </location>
</feature>
<dbReference type="AlphaFoldDB" id="A0A1C5GLY3"/>
<dbReference type="InterPro" id="IPR025857">
    <property type="entry name" value="MacB_PCD"/>
</dbReference>
<keyword evidence="4 8" id="KW-0812">Transmembrane</keyword>
<comment type="similarity">
    <text evidence="7">Belongs to the ABC-4 integral membrane protein family.</text>
</comment>